<reference evidence="1 2" key="1">
    <citation type="submission" date="2018-05" db="EMBL/GenBank/DDBJ databases">
        <title>Rhodohalobacter halophilus gen. nov., sp. nov., a moderately halophilic member of the family Balneolaceae.</title>
        <authorList>
            <person name="Liu Z.-W."/>
        </authorList>
    </citation>
    <scope>NUCLEOTIDE SEQUENCE [LARGE SCALE GENOMIC DNA]</scope>
    <source>
        <strain evidence="1 2">8A47</strain>
    </source>
</reference>
<protein>
    <submittedName>
        <fullName evidence="1">Uncharacterized protein</fullName>
    </submittedName>
</protein>
<name>A0A316TNX5_9BACT</name>
<proteinExistence type="predicted"/>
<accession>A0A316TNX5</accession>
<evidence type="ECO:0000313" key="2">
    <source>
        <dbReference type="Proteomes" id="UP000245533"/>
    </source>
</evidence>
<comment type="caution">
    <text evidence="1">The sequence shown here is derived from an EMBL/GenBank/DDBJ whole genome shotgun (WGS) entry which is preliminary data.</text>
</comment>
<organism evidence="1 2">
    <name type="scientific">Rhodohalobacter mucosus</name>
    <dbReference type="NCBI Taxonomy" id="2079485"/>
    <lineage>
        <taxon>Bacteria</taxon>
        <taxon>Pseudomonadati</taxon>
        <taxon>Balneolota</taxon>
        <taxon>Balneolia</taxon>
        <taxon>Balneolales</taxon>
        <taxon>Balneolaceae</taxon>
        <taxon>Rhodohalobacter</taxon>
    </lineage>
</organism>
<dbReference type="RefSeq" id="WP_109646893.1">
    <property type="nucleotide sequence ID" value="NZ_QGGB01000007.1"/>
</dbReference>
<keyword evidence="2" id="KW-1185">Reference proteome</keyword>
<dbReference type="Proteomes" id="UP000245533">
    <property type="component" value="Unassembled WGS sequence"/>
</dbReference>
<evidence type="ECO:0000313" key="1">
    <source>
        <dbReference type="EMBL" id="PWN06100.1"/>
    </source>
</evidence>
<dbReference type="AlphaFoldDB" id="A0A316TNX5"/>
<sequence>MQPQPKQSNLPQRIEPYLSKYKELIITTIICLFLTGIYDSINNQTAEIKKWYELMINIQAEQRIQSIDLESLKKSIETHQSSTTITLEEHEGRLRALEIEITPNNP</sequence>
<dbReference type="EMBL" id="QGGB01000007">
    <property type="protein sequence ID" value="PWN06100.1"/>
    <property type="molecule type" value="Genomic_DNA"/>
</dbReference>
<gene>
    <name evidence="1" type="ORF">DDZ15_09610</name>
</gene>
<dbReference type="OrthoDB" id="1524910at2"/>